<feature type="transmembrane region" description="Helical" evidence="1">
    <location>
        <begin position="7"/>
        <end position="33"/>
    </location>
</feature>
<proteinExistence type="predicted"/>
<dbReference type="InterPro" id="IPR015050">
    <property type="entry name" value="BofC_C"/>
</dbReference>
<evidence type="ECO:0000259" key="3">
    <source>
        <dbReference type="Pfam" id="PF08977"/>
    </source>
</evidence>
<keyword evidence="1" id="KW-1133">Transmembrane helix</keyword>
<comment type="caution">
    <text evidence="4">The sequence shown here is derived from an EMBL/GenBank/DDBJ whole genome shotgun (WGS) entry which is preliminary data.</text>
</comment>
<evidence type="ECO:0000313" key="4">
    <source>
        <dbReference type="EMBL" id="OUM87185.1"/>
    </source>
</evidence>
<feature type="domain" description="Bypass of forespore C C-terminal" evidence="2">
    <location>
        <begin position="105"/>
        <end position="181"/>
    </location>
</feature>
<protein>
    <recommendedName>
        <fullName evidence="6">Bypass of forespore C C-terminal domain-containing protein</fullName>
    </recommendedName>
</protein>
<dbReference type="Pfam" id="PF08955">
    <property type="entry name" value="BofC_C"/>
    <property type="match status" value="1"/>
</dbReference>
<dbReference type="InterPro" id="IPR038118">
    <property type="entry name" value="BOFC_N_sf"/>
</dbReference>
<dbReference type="AlphaFoldDB" id="A0A1Y3PIH4"/>
<evidence type="ECO:0000256" key="1">
    <source>
        <dbReference type="SAM" id="Phobius"/>
    </source>
</evidence>
<gene>
    <name evidence="4" type="ORF">BAA01_08915</name>
</gene>
<dbReference type="Pfam" id="PF08977">
    <property type="entry name" value="BOFC_N"/>
    <property type="match status" value="1"/>
</dbReference>
<reference evidence="5" key="1">
    <citation type="submission" date="2016-06" db="EMBL/GenBank/DDBJ databases">
        <authorList>
            <person name="Nascimento L."/>
            <person name="Pereira R.V."/>
            <person name="Martins L.F."/>
            <person name="Quaggio R.B."/>
            <person name="Silva A.M."/>
            <person name="Setubal J.C."/>
        </authorList>
    </citation>
    <scope>NUCLEOTIDE SEQUENCE [LARGE SCALE GENOMIC DNA]</scope>
</reference>
<dbReference type="InterPro" id="IPR015071">
    <property type="entry name" value="BOFC_N"/>
</dbReference>
<keyword evidence="1" id="KW-0812">Transmembrane</keyword>
<evidence type="ECO:0000259" key="2">
    <source>
        <dbReference type="Pfam" id="PF08955"/>
    </source>
</evidence>
<dbReference type="InterPro" id="IPR038117">
    <property type="entry name" value="BofC_C_sf"/>
</dbReference>
<keyword evidence="1" id="KW-0472">Membrane</keyword>
<evidence type="ECO:0000313" key="5">
    <source>
        <dbReference type="Proteomes" id="UP000196475"/>
    </source>
</evidence>
<dbReference type="Proteomes" id="UP000196475">
    <property type="component" value="Unassembled WGS sequence"/>
</dbReference>
<accession>A0A1Y3PIH4</accession>
<name>A0A1Y3PIH4_9BACI</name>
<dbReference type="Gene3D" id="3.30.70.1740">
    <property type="entry name" value="Bypass-of-forespore C, C-terminal domain"/>
    <property type="match status" value="1"/>
</dbReference>
<feature type="domain" description="Bypass-of-forespore C N-terminal" evidence="3">
    <location>
        <begin position="55"/>
        <end position="102"/>
    </location>
</feature>
<dbReference type="Gene3D" id="3.10.20.420">
    <property type="entry name" value="Bypass-of-forespore C, N-terminal domain"/>
    <property type="match status" value="1"/>
</dbReference>
<sequence>MIRKNKHWYLIITFSSIAAMLFVGGWLLLFGFLSPERGEETGETTAVFSSGGPLEVILRRHYVCGEVLEERTLVTATAETVRKRYSDWEVVEQTDHRLVLRKEVEDLAPQCKANGFFGITDEGLMTLFYGPPDEGNVIRTFYQLDMERLESSLPKEVARQLREGIRVTSVTEFHSVLSTYAEFIRSDS</sequence>
<evidence type="ECO:0008006" key="6">
    <source>
        <dbReference type="Google" id="ProtNLM"/>
    </source>
</evidence>
<dbReference type="EMBL" id="LZRT01000079">
    <property type="protein sequence ID" value="OUM87185.1"/>
    <property type="molecule type" value="Genomic_DNA"/>
</dbReference>
<organism evidence="4 5">
    <name type="scientific">Bacillus thermozeamaize</name>
    <dbReference type="NCBI Taxonomy" id="230954"/>
    <lineage>
        <taxon>Bacteria</taxon>
        <taxon>Bacillati</taxon>
        <taxon>Bacillota</taxon>
        <taxon>Bacilli</taxon>
        <taxon>Bacillales</taxon>
        <taxon>Bacillaceae</taxon>
        <taxon>Bacillus</taxon>
    </lineage>
</organism>